<dbReference type="GeneID" id="94365805"/>
<proteinExistence type="predicted"/>
<feature type="chain" id="PRO_5015507634" evidence="1">
    <location>
        <begin position="23"/>
        <end position="179"/>
    </location>
</feature>
<name>A0A2U2C8M7_9RHOB</name>
<feature type="signal peptide" evidence="1">
    <location>
        <begin position="1"/>
        <end position="22"/>
    </location>
</feature>
<organism evidence="2 3">
    <name type="scientific">Pararhodobacter marinus</name>
    <dbReference type="NCBI Taxonomy" id="2184063"/>
    <lineage>
        <taxon>Bacteria</taxon>
        <taxon>Pseudomonadati</taxon>
        <taxon>Pseudomonadota</taxon>
        <taxon>Alphaproteobacteria</taxon>
        <taxon>Rhodobacterales</taxon>
        <taxon>Paracoccaceae</taxon>
        <taxon>Pararhodobacter</taxon>
    </lineage>
</organism>
<sequence>MRSVVSALLTAAAALASLPASAQSTGARMAMYLNGSALDGMIEFSFERDGCTGHLAMTQRYQAGDVRSTRTEFQVTDLVLDDYQIAEAEGGVLAQIMLDHRAGSEGFPFSSTLVTDNAETRAGWESQGAVCEDNSCSISLEMENATLVVAGPNAGSRADFVLADLRALQSECASSEEGE</sequence>
<evidence type="ECO:0000313" key="3">
    <source>
        <dbReference type="Proteomes" id="UP000244940"/>
    </source>
</evidence>
<dbReference type="RefSeq" id="WP_109533755.1">
    <property type="nucleotide sequence ID" value="NZ_QEYD01000007.1"/>
</dbReference>
<reference evidence="2 3" key="1">
    <citation type="submission" date="2018-05" db="EMBL/GenBank/DDBJ databases">
        <title>Pararhodobacter marina sp. nov., isolated from deep-sea water of the Indian Ocean.</title>
        <authorList>
            <person name="Lai Q.Sr."/>
            <person name="Liu X."/>
            <person name="Shao Z."/>
        </authorList>
    </citation>
    <scope>NUCLEOTIDE SEQUENCE [LARGE SCALE GENOMIC DNA]</scope>
    <source>
        <strain evidence="2 3">CIC4N-9</strain>
    </source>
</reference>
<dbReference type="EMBL" id="QEYD01000007">
    <property type="protein sequence ID" value="PWE28248.1"/>
    <property type="molecule type" value="Genomic_DNA"/>
</dbReference>
<dbReference type="AlphaFoldDB" id="A0A2U2C8M7"/>
<dbReference type="Proteomes" id="UP000244940">
    <property type="component" value="Unassembled WGS sequence"/>
</dbReference>
<evidence type="ECO:0000313" key="2">
    <source>
        <dbReference type="EMBL" id="PWE28248.1"/>
    </source>
</evidence>
<protein>
    <submittedName>
        <fullName evidence="2">Uncharacterized protein</fullName>
    </submittedName>
</protein>
<keyword evidence="1" id="KW-0732">Signal</keyword>
<dbReference type="OrthoDB" id="9862840at2"/>
<gene>
    <name evidence="2" type="ORF">C4N9_12975</name>
</gene>
<comment type="caution">
    <text evidence="2">The sequence shown here is derived from an EMBL/GenBank/DDBJ whole genome shotgun (WGS) entry which is preliminary data.</text>
</comment>
<accession>A0A2U2C8M7</accession>
<keyword evidence="3" id="KW-1185">Reference proteome</keyword>
<evidence type="ECO:0000256" key="1">
    <source>
        <dbReference type="SAM" id="SignalP"/>
    </source>
</evidence>